<dbReference type="InterPro" id="IPR024255">
    <property type="entry name" value="GerPB"/>
</dbReference>
<dbReference type="Proteomes" id="UP000032047">
    <property type="component" value="Unassembled WGS sequence"/>
</dbReference>
<keyword evidence="2" id="KW-1185">Reference proteome</keyword>
<protein>
    <submittedName>
        <fullName evidence="1">Putative spore germination protein gerPB</fullName>
    </submittedName>
</protein>
<reference evidence="1 2" key="1">
    <citation type="submission" date="2015-01" db="EMBL/GenBank/DDBJ databases">
        <title>Genome sequence of Anoxybacillus ayderensis strain AB04.</title>
        <authorList>
            <person name="Belduz A.O."/>
            <person name="Canakci S."/>
            <person name="Chan K.-G."/>
            <person name="Kahar U.M."/>
            <person name="Yaakob A.S."/>
            <person name="Chan C.S."/>
            <person name="Goh K.M."/>
        </authorList>
    </citation>
    <scope>NUCLEOTIDE SEQUENCE [LARGE SCALE GENOMIC DNA]</scope>
    <source>
        <strain evidence="1 2">AB04</strain>
    </source>
</reference>
<comment type="caution">
    <text evidence="1">The sequence shown here is derived from an EMBL/GenBank/DDBJ whole genome shotgun (WGS) entry which is preliminary data.</text>
</comment>
<evidence type="ECO:0000313" key="2">
    <source>
        <dbReference type="Proteomes" id="UP000032047"/>
    </source>
</evidence>
<dbReference type="AlphaFoldDB" id="A0A0D0HR81"/>
<dbReference type="Pfam" id="PF10803">
    <property type="entry name" value="GerPB"/>
    <property type="match status" value="1"/>
</dbReference>
<evidence type="ECO:0000313" key="1">
    <source>
        <dbReference type="EMBL" id="KIP21792.1"/>
    </source>
</evidence>
<accession>A0A7W0C1N9</accession>
<dbReference type="EMBL" id="JXTG01000003">
    <property type="protein sequence ID" value="KIP21792.1"/>
    <property type="molecule type" value="Genomic_DNA"/>
</dbReference>
<dbReference type="PATRIC" id="fig|265546.4.peg.1017"/>
<name>A0A0D0HR81_9BACL</name>
<proteinExistence type="predicted"/>
<organism evidence="1 2">
    <name type="scientific">Anoxybacillus ayderensis</name>
    <dbReference type="NCBI Taxonomy" id="265546"/>
    <lineage>
        <taxon>Bacteria</taxon>
        <taxon>Bacillati</taxon>
        <taxon>Bacillota</taxon>
        <taxon>Bacilli</taxon>
        <taxon>Bacillales</taxon>
        <taxon>Anoxybacillaceae</taxon>
        <taxon>Anoxybacillus</taxon>
    </lineage>
</organism>
<sequence>MNFYIQQTISIHQLKIGSLTNSSVLQIGTTGKVQPLATLSNTGQFTEPAPEAKINIQGEEGPFVPLQSPV</sequence>
<dbReference type="RefSeq" id="WP_035064814.1">
    <property type="nucleotide sequence ID" value="NZ_JACDUV010000002.1"/>
</dbReference>
<gene>
    <name evidence="1" type="ORF">JV16_00992</name>
</gene>
<accession>A0A0D0HR81</accession>